<reference evidence="2" key="1">
    <citation type="submission" date="2021-03" db="EMBL/GenBank/DDBJ databases">
        <title>Draft genome sequence of rust myrtle Austropuccinia psidii MF-1, a brazilian biotype.</title>
        <authorList>
            <person name="Quecine M.C."/>
            <person name="Pachon D.M.R."/>
            <person name="Bonatelli M.L."/>
            <person name="Correr F.H."/>
            <person name="Franceschini L.M."/>
            <person name="Leite T.F."/>
            <person name="Margarido G.R.A."/>
            <person name="Almeida C.A."/>
            <person name="Ferrarezi J.A."/>
            <person name="Labate C.A."/>
        </authorList>
    </citation>
    <scope>NUCLEOTIDE SEQUENCE</scope>
    <source>
        <strain evidence="2">MF-1</strain>
    </source>
</reference>
<feature type="region of interest" description="Disordered" evidence="1">
    <location>
        <begin position="68"/>
        <end position="92"/>
    </location>
</feature>
<comment type="caution">
    <text evidence="2">The sequence shown here is derived from an EMBL/GenBank/DDBJ whole genome shotgun (WGS) entry which is preliminary data.</text>
</comment>
<feature type="compositionally biased region" description="Basic residues" evidence="1">
    <location>
        <begin position="78"/>
        <end position="89"/>
    </location>
</feature>
<dbReference type="Proteomes" id="UP000765509">
    <property type="component" value="Unassembled WGS sequence"/>
</dbReference>
<protein>
    <submittedName>
        <fullName evidence="2">Uncharacterized protein</fullName>
    </submittedName>
</protein>
<sequence>MSSKFPEPVDFIWTCDPLSDLDEDDPENCQEAVAWLRSKNITPWVRVQAAWTATSKFRLRQLQIPTPAVEDETQAGPCRKKRRVGRKKAKAPEEKVSNYLREYPQLLESQGWGLVSSFPNVMRKQFVLGAKIQRLRQGWVESLKFLLDYPLFNSSF</sequence>
<proteinExistence type="predicted"/>
<gene>
    <name evidence="2" type="ORF">O181_097348</name>
</gene>
<evidence type="ECO:0000313" key="3">
    <source>
        <dbReference type="Proteomes" id="UP000765509"/>
    </source>
</evidence>
<dbReference type="EMBL" id="AVOT02065588">
    <property type="protein sequence ID" value="MBW0557633.1"/>
    <property type="molecule type" value="Genomic_DNA"/>
</dbReference>
<name>A0A9Q3J7B8_9BASI</name>
<keyword evidence="3" id="KW-1185">Reference proteome</keyword>
<accession>A0A9Q3J7B8</accession>
<evidence type="ECO:0000313" key="2">
    <source>
        <dbReference type="EMBL" id="MBW0557633.1"/>
    </source>
</evidence>
<evidence type="ECO:0000256" key="1">
    <source>
        <dbReference type="SAM" id="MobiDB-lite"/>
    </source>
</evidence>
<organism evidence="2 3">
    <name type="scientific">Austropuccinia psidii MF-1</name>
    <dbReference type="NCBI Taxonomy" id="1389203"/>
    <lineage>
        <taxon>Eukaryota</taxon>
        <taxon>Fungi</taxon>
        <taxon>Dikarya</taxon>
        <taxon>Basidiomycota</taxon>
        <taxon>Pucciniomycotina</taxon>
        <taxon>Pucciniomycetes</taxon>
        <taxon>Pucciniales</taxon>
        <taxon>Sphaerophragmiaceae</taxon>
        <taxon>Austropuccinia</taxon>
    </lineage>
</organism>
<dbReference type="AlphaFoldDB" id="A0A9Q3J7B8"/>